<keyword evidence="3" id="KW-1185">Reference proteome</keyword>
<evidence type="ECO:0000313" key="2">
    <source>
        <dbReference type="EMBL" id="GAX86252.1"/>
    </source>
</evidence>
<accession>A0A250XTK3</accession>
<sequence length="632" mass="69322">MEGGGEVDGPCGSAQKKVGRPKDGRPPLPPRPGQPTFSGSQAGGRNVDSQKMKAGWLEFFKTLQDANITNLSPLWVGLKELQDSLLPFFKESTSTPSQKYVIRSLASRLCSAGKLGTPDFILQQAMISQYASLKPHQFLTEEVPMRILYAFIFNYLYLNVAKLSQTLELAGEEENRRRELSSAMDSFYGALCEVAQNMSSLLQQAYDNNTQQELAWLQDSALHVMQVHERLKRVIDCKALYEAPIQNLDTAFEAFTTGGKVLQLASESLRTKMLPVTEEAVYLKSVQEASRIRVMEEIAAIYKSTDSVVNMSIPCHPHGWQARKDHEVFRGTSGTFRGDTSNATDQLLSHDPSIQAQSFDEVKRQVEEVLLKALETVLLAHVQGEKKVFLVWIEKTTEEPEQVEEGVGDNGPEIPADGWLAQLENMIMGEVPNTGDSERETPENSEDDKASHVPKTWDGLKAGVQGLFLCSAKELLPIDPGLLPMELLKDPSTLTSVKVRVLQKSKAANLGTNQLYHVAIEVGTGASPQETTVQALAQLYQENFLLLEDEQTQRPEIIVKLMDSDKDVKCTLDNCYNVSEEEEAVKGEGGVALAMGDVDAAHVEGGEQNSVECSAGGTSGTGPAVQCSLEEG</sequence>
<evidence type="ECO:0000313" key="3">
    <source>
        <dbReference type="Proteomes" id="UP000232323"/>
    </source>
</evidence>
<evidence type="ECO:0000256" key="1">
    <source>
        <dbReference type="SAM" id="MobiDB-lite"/>
    </source>
</evidence>
<name>A0A250XTK3_9CHLO</name>
<gene>
    <name evidence="2" type="ORF">CEUSTIGMA_g13664.t1</name>
</gene>
<feature type="region of interest" description="Disordered" evidence="1">
    <location>
        <begin position="431"/>
        <end position="453"/>
    </location>
</feature>
<dbReference type="EMBL" id="BEGY01000252">
    <property type="protein sequence ID" value="GAX86252.1"/>
    <property type="molecule type" value="Genomic_DNA"/>
</dbReference>
<organism evidence="2 3">
    <name type="scientific">Chlamydomonas eustigma</name>
    <dbReference type="NCBI Taxonomy" id="1157962"/>
    <lineage>
        <taxon>Eukaryota</taxon>
        <taxon>Viridiplantae</taxon>
        <taxon>Chlorophyta</taxon>
        <taxon>core chlorophytes</taxon>
        <taxon>Chlorophyceae</taxon>
        <taxon>CS clade</taxon>
        <taxon>Chlamydomonadales</taxon>
        <taxon>Chlamydomonadaceae</taxon>
        <taxon>Chlamydomonas</taxon>
    </lineage>
</organism>
<reference evidence="2 3" key="1">
    <citation type="submission" date="2017-08" db="EMBL/GenBank/DDBJ databases">
        <title>Acidophilic green algal genome provides insights into adaptation to an acidic environment.</title>
        <authorList>
            <person name="Hirooka S."/>
            <person name="Hirose Y."/>
            <person name="Kanesaki Y."/>
            <person name="Higuchi S."/>
            <person name="Fujiwara T."/>
            <person name="Onuma R."/>
            <person name="Era A."/>
            <person name="Ohbayashi R."/>
            <person name="Uzuka A."/>
            <person name="Nozaki H."/>
            <person name="Yoshikawa H."/>
            <person name="Miyagishima S.Y."/>
        </authorList>
    </citation>
    <scope>NUCLEOTIDE SEQUENCE [LARGE SCALE GENOMIC DNA]</scope>
    <source>
        <strain evidence="2 3">NIES-2499</strain>
    </source>
</reference>
<feature type="compositionally biased region" description="Basic and acidic residues" evidence="1">
    <location>
        <begin position="436"/>
        <end position="451"/>
    </location>
</feature>
<comment type="caution">
    <text evidence="2">The sequence shown here is derived from an EMBL/GenBank/DDBJ whole genome shotgun (WGS) entry which is preliminary data.</text>
</comment>
<dbReference type="Proteomes" id="UP000232323">
    <property type="component" value="Unassembled WGS sequence"/>
</dbReference>
<proteinExistence type="predicted"/>
<feature type="region of interest" description="Disordered" evidence="1">
    <location>
        <begin position="1"/>
        <end position="47"/>
    </location>
</feature>
<protein>
    <submittedName>
        <fullName evidence="2">Uncharacterized protein</fullName>
    </submittedName>
</protein>
<dbReference type="AlphaFoldDB" id="A0A250XTK3"/>
<feature type="region of interest" description="Disordered" evidence="1">
    <location>
        <begin position="609"/>
        <end position="632"/>
    </location>
</feature>